<dbReference type="AlphaFoldDB" id="A0A9D1P6Z7"/>
<dbReference type="Pfam" id="PF00072">
    <property type="entry name" value="Response_reg"/>
    <property type="match status" value="1"/>
</dbReference>
<dbReference type="GO" id="GO:0000156">
    <property type="term" value="F:phosphorelay response regulator activity"/>
    <property type="evidence" value="ECO:0007669"/>
    <property type="project" value="TreeGrafter"/>
</dbReference>
<dbReference type="GO" id="GO:0003700">
    <property type="term" value="F:DNA-binding transcription factor activity"/>
    <property type="evidence" value="ECO:0007669"/>
    <property type="project" value="InterPro"/>
</dbReference>
<keyword evidence="3 14" id="KW-0963">Cytoplasm</keyword>
<dbReference type="GO" id="GO:0030435">
    <property type="term" value="P:sporulation resulting in formation of a cellular spore"/>
    <property type="evidence" value="ECO:0007669"/>
    <property type="project" value="UniProtKB-UniRule"/>
</dbReference>
<dbReference type="PANTHER" id="PTHR48111">
    <property type="entry name" value="REGULATOR OF RPOS"/>
    <property type="match status" value="1"/>
</dbReference>
<feature type="binding site" evidence="15">
    <location>
        <position position="10"/>
    </location>
    <ligand>
        <name>Ca(2+)</name>
        <dbReference type="ChEBI" id="CHEBI:29108"/>
    </ligand>
</feature>
<evidence type="ECO:0000313" key="19">
    <source>
        <dbReference type="Proteomes" id="UP000886884"/>
    </source>
</evidence>
<feature type="binding site" evidence="15">
    <location>
        <position position="11"/>
    </location>
    <ligand>
        <name>Ca(2+)</name>
        <dbReference type="ChEBI" id="CHEBI:29108"/>
    </ligand>
</feature>
<dbReference type="GO" id="GO:0005829">
    <property type="term" value="C:cytosol"/>
    <property type="evidence" value="ECO:0007669"/>
    <property type="project" value="TreeGrafter"/>
</dbReference>
<dbReference type="InterPro" id="IPR012052">
    <property type="entry name" value="Spore_0_A"/>
</dbReference>
<dbReference type="SUPFAM" id="SSF46894">
    <property type="entry name" value="C-terminal effector domain of the bipartite response regulators"/>
    <property type="match status" value="1"/>
</dbReference>
<keyword evidence="6 14" id="KW-0106">Calcium</keyword>
<dbReference type="Gene3D" id="1.10.10.10">
    <property type="entry name" value="Winged helix-like DNA-binding domain superfamily/Winged helix DNA-binding domain"/>
    <property type="match status" value="1"/>
</dbReference>
<evidence type="ECO:0000256" key="10">
    <source>
        <dbReference type="ARBA" id="ARBA00023125"/>
    </source>
</evidence>
<evidence type="ECO:0000256" key="16">
    <source>
        <dbReference type="PROSITE-ProRule" id="PRU00169"/>
    </source>
</evidence>
<keyword evidence="14 15" id="KW-0479">Metal-binding</keyword>
<dbReference type="PANTHER" id="PTHR48111:SF1">
    <property type="entry name" value="TWO-COMPONENT RESPONSE REGULATOR ORR33"/>
    <property type="match status" value="1"/>
</dbReference>
<accession>A0A9D1P6Z7</accession>
<keyword evidence="4 14" id="KW-0678">Repressor</keyword>
<dbReference type="InterPro" id="IPR014879">
    <property type="entry name" value="Spo0A_C"/>
</dbReference>
<dbReference type="SMART" id="SM00448">
    <property type="entry name" value="REC"/>
    <property type="match status" value="1"/>
</dbReference>
<evidence type="ECO:0000313" key="18">
    <source>
        <dbReference type="EMBL" id="HIV27212.1"/>
    </source>
</evidence>
<dbReference type="Gene3D" id="3.40.50.2300">
    <property type="match status" value="1"/>
</dbReference>
<keyword evidence="10 14" id="KW-0238">DNA-binding</keyword>
<keyword evidence="9 14" id="KW-0805">Transcription regulation</keyword>
<dbReference type="Pfam" id="PF08769">
    <property type="entry name" value="Spo0A_C"/>
    <property type="match status" value="1"/>
</dbReference>
<evidence type="ECO:0000256" key="7">
    <source>
        <dbReference type="ARBA" id="ARBA00022969"/>
    </source>
</evidence>
<sequence>MDTVRVLLADDNHGMLKILEEYFRSKGDVEVVGSVSDGAQVMAAICQHSPDVLLLDIILPRRDGFSILADMRALAPEARPKVIVLTGLSRDDFVAQAFDLGADYYMVKPFDLGILHERILAVAREDSLETARADSAPEEAQVGDKVANIFLMLGIPAHIKGYQYLREGVKMVMGNHDVINRITKELYPGVARRCQTTPSKVERAMRHAINVAWSRGRVDSVNRLFGCELFSEHDRPTNGEFIALIADKLRESA</sequence>
<organism evidence="18 19">
    <name type="scientific">Candidatus Ornithocaccomicrobium faecavium</name>
    <dbReference type="NCBI Taxonomy" id="2840890"/>
    <lineage>
        <taxon>Bacteria</taxon>
        <taxon>Bacillati</taxon>
        <taxon>Bacillota</taxon>
        <taxon>Clostridia</taxon>
        <taxon>Candidatus Ornithocaccomicrobium</taxon>
    </lineage>
</organism>
<keyword evidence="8 14" id="KW-0902">Two-component regulatory system</keyword>
<comment type="caution">
    <text evidence="18">The sequence shown here is derived from an EMBL/GenBank/DDBJ whole genome shotgun (WGS) entry which is preliminary data.</text>
</comment>
<dbReference type="InterPro" id="IPR039420">
    <property type="entry name" value="WalR-like"/>
</dbReference>
<reference evidence="18" key="2">
    <citation type="journal article" date="2021" name="PeerJ">
        <title>Extensive microbial diversity within the chicken gut microbiome revealed by metagenomics and culture.</title>
        <authorList>
            <person name="Gilroy R."/>
            <person name="Ravi A."/>
            <person name="Getino M."/>
            <person name="Pursley I."/>
            <person name="Horton D.L."/>
            <person name="Alikhan N.F."/>
            <person name="Baker D."/>
            <person name="Gharbi K."/>
            <person name="Hall N."/>
            <person name="Watson M."/>
            <person name="Adriaenssens E.M."/>
            <person name="Foster-Nyarko E."/>
            <person name="Jarju S."/>
            <person name="Secka A."/>
            <person name="Antonio M."/>
            <person name="Oren A."/>
            <person name="Chaudhuri R.R."/>
            <person name="La Ragione R."/>
            <person name="Hildebrand F."/>
            <person name="Pallen M.J."/>
        </authorList>
    </citation>
    <scope>NUCLEOTIDE SEQUENCE</scope>
    <source>
        <strain evidence="18">CHK183-6373</strain>
    </source>
</reference>
<evidence type="ECO:0000256" key="3">
    <source>
        <dbReference type="ARBA" id="ARBA00022490"/>
    </source>
</evidence>
<proteinExistence type="predicted"/>
<keyword evidence="7 14" id="KW-0749">Sporulation</keyword>
<comment type="cofactor">
    <cofactor evidence="14 15">
        <name>Ca(2+)</name>
        <dbReference type="ChEBI" id="CHEBI:29108"/>
    </cofactor>
    <text evidence="14 15">Binds 1 Ca(2+) ion per subunit.</text>
</comment>
<evidence type="ECO:0000256" key="4">
    <source>
        <dbReference type="ARBA" id="ARBA00022491"/>
    </source>
</evidence>
<evidence type="ECO:0000256" key="9">
    <source>
        <dbReference type="ARBA" id="ARBA00023015"/>
    </source>
</evidence>
<dbReference type="SUPFAM" id="SSF52172">
    <property type="entry name" value="CheY-like"/>
    <property type="match status" value="1"/>
</dbReference>
<dbReference type="PROSITE" id="PS50110">
    <property type="entry name" value="RESPONSE_REGULATORY"/>
    <property type="match status" value="1"/>
</dbReference>
<dbReference type="InterPro" id="IPR011006">
    <property type="entry name" value="CheY-like_superfamily"/>
</dbReference>
<dbReference type="InterPro" id="IPR036388">
    <property type="entry name" value="WH-like_DNA-bd_sf"/>
</dbReference>
<evidence type="ECO:0000256" key="14">
    <source>
        <dbReference type="PIRNR" id="PIRNR002937"/>
    </source>
</evidence>
<dbReference type="GO" id="GO:0000976">
    <property type="term" value="F:transcription cis-regulatory region binding"/>
    <property type="evidence" value="ECO:0007669"/>
    <property type="project" value="TreeGrafter"/>
</dbReference>
<evidence type="ECO:0000256" key="8">
    <source>
        <dbReference type="ARBA" id="ARBA00023012"/>
    </source>
</evidence>
<name>A0A9D1P6Z7_9FIRM</name>
<evidence type="ECO:0000256" key="13">
    <source>
        <dbReference type="ARBA" id="ARBA00024867"/>
    </source>
</evidence>
<evidence type="ECO:0000259" key="17">
    <source>
        <dbReference type="PROSITE" id="PS50110"/>
    </source>
</evidence>
<evidence type="ECO:0000256" key="2">
    <source>
        <dbReference type="ARBA" id="ARBA00018672"/>
    </source>
</evidence>
<dbReference type="Proteomes" id="UP000886884">
    <property type="component" value="Unassembled WGS sequence"/>
</dbReference>
<comment type="subcellular location">
    <subcellularLocation>
        <location evidence="1 14">Cytoplasm</location>
    </subcellularLocation>
</comment>
<protein>
    <recommendedName>
        <fullName evidence="2 14">Stage 0 sporulation protein A homolog</fullName>
    </recommendedName>
</protein>
<evidence type="ECO:0000256" key="5">
    <source>
        <dbReference type="ARBA" id="ARBA00022553"/>
    </source>
</evidence>
<keyword evidence="5 16" id="KW-0597">Phosphoprotein</keyword>
<comment type="function">
    <text evidence="13 14">May play the central regulatory role in sporulation. It may be an element of the effector pathway responsible for the activation of sporulation genes in response to nutritional stress. Spo0A may act in concert with spo0H (a sigma factor) to control the expression of some genes that are critical to the sporulation process.</text>
</comment>
<dbReference type="InterPro" id="IPR016032">
    <property type="entry name" value="Sig_transdc_resp-reg_C-effctor"/>
</dbReference>
<evidence type="ECO:0000256" key="6">
    <source>
        <dbReference type="ARBA" id="ARBA00022837"/>
    </source>
</evidence>
<dbReference type="NCBIfam" id="TIGR02875">
    <property type="entry name" value="spore_0_A"/>
    <property type="match status" value="1"/>
</dbReference>
<dbReference type="PIRSF" id="PIRSF002937">
    <property type="entry name" value="Res_reg_Spo0A"/>
    <property type="match status" value="1"/>
</dbReference>
<dbReference type="GO" id="GO:0051606">
    <property type="term" value="P:detection of stimulus"/>
    <property type="evidence" value="ECO:0007669"/>
    <property type="project" value="UniProtKB-UniRule"/>
</dbReference>
<dbReference type="GO" id="GO:0032993">
    <property type="term" value="C:protein-DNA complex"/>
    <property type="evidence" value="ECO:0007669"/>
    <property type="project" value="TreeGrafter"/>
</dbReference>
<keyword evidence="12 14" id="KW-0804">Transcription</keyword>
<keyword evidence="11 14" id="KW-0010">Activator</keyword>
<evidence type="ECO:0000256" key="12">
    <source>
        <dbReference type="ARBA" id="ARBA00023163"/>
    </source>
</evidence>
<feature type="binding site" evidence="15">
    <location>
        <position position="56"/>
    </location>
    <ligand>
        <name>Ca(2+)</name>
        <dbReference type="ChEBI" id="CHEBI:29108"/>
    </ligand>
</feature>
<evidence type="ECO:0000256" key="11">
    <source>
        <dbReference type="ARBA" id="ARBA00023159"/>
    </source>
</evidence>
<dbReference type="EMBL" id="DVOT01000078">
    <property type="protein sequence ID" value="HIV27212.1"/>
    <property type="molecule type" value="Genomic_DNA"/>
</dbReference>
<reference evidence="18" key="1">
    <citation type="submission" date="2020-10" db="EMBL/GenBank/DDBJ databases">
        <authorList>
            <person name="Gilroy R."/>
        </authorList>
    </citation>
    <scope>NUCLEOTIDE SEQUENCE</scope>
    <source>
        <strain evidence="18">CHK183-6373</strain>
    </source>
</reference>
<feature type="domain" description="Response regulatory" evidence="17">
    <location>
        <begin position="5"/>
        <end position="123"/>
    </location>
</feature>
<dbReference type="InterPro" id="IPR001789">
    <property type="entry name" value="Sig_transdc_resp-reg_receiver"/>
</dbReference>
<gene>
    <name evidence="18" type="primary">spo0A</name>
    <name evidence="18" type="ORF">IAA64_04540</name>
</gene>
<feature type="modified residue" description="4-aspartylphosphate" evidence="16">
    <location>
        <position position="56"/>
    </location>
</feature>
<dbReference type="GO" id="GO:0042173">
    <property type="term" value="P:regulation of sporulation resulting in formation of a cellular spore"/>
    <property type="evidence" value="ECO:0007669"/>
    <property type="project" value="InterPro"/>
</dbReference>
<dbReference type="GO" id="GO:0005509">
    <property type="term" value="F:calcium ion binding"/>
    <property type="evidence" value="ECO:0007669"/>
    <property type="project" value="UniProtKB-UniRule"/>
</dbReference>
<evidence type="ECO:0000256" key="1">
    <source>
        <dbReference type="ARBA" id="ARBA00004496"/>
    </source>
</evidence>
<evidence type="ECO:0000256" key="15">
    <source>
        <dbReference type="PIRSR" id="PIRSR002937-1"/>
    </source>
</evidence>